<evidence type="ECO:0000256" key="1">
    <source>
        <dbReference type="SAM" id="Phobius"/>
    </source>
</evidence>
<dbReference type="Pfam" id="PF05656">
    <property type="entry name" value="DUF805"/>
    <property type="match status" value="1"/>
</dbReference>
<protein>
    <recommendedName>
        <fullName evidence="4">DUF805 domain-containing protein</fullName>
    </recommendedName>
</protein>
<keyword evidence="1" id="KW-0472">Membrane</keyword>
<accession>A0A917PMV1</accession>
<organism evidence="2 3">
    <name type="scientific">Deinococcus aquiradiocola</name>
    <dbReference type="NCBI Taxonomy" id="393059"/>
    <lineage>
        <taxon>Bacteria</taxon>
        <taxon>Thermotogati</taxon>
        <taxon>Deinococcota</taxon>
        <taxon>Deinococci</taxon>
        <taxon>Deinococcales</taxon>
        <taxon>Deinococcaceae</taxon>
        <taxon>Deinococcus</taxon>
    </lineage>
</organism>
<proteinExistence type="predicted"/>
<dbReference type="PANTHER" id="PTHR34980:SF2">
    <property type="entry name" value="INNER MEMBRANE PROTEIN YHAH-RELATED"/>
    <property type="match status" value="1"/>
</dbReference>
<evidence type="ECO:0000313" key="3">
    <source>
        <dbReference type="Proteomes" id="UP000635726"/>
    </source>
</evidence>
<dbReference type="EMBL" id="BMOE01000013">
    <property type="protein sequence ID" value="GGJ84694.1"/>
    <property type="molecule type" value="Genomic_DNA"/>
</dbReference>
<keyword evidence="3" id="KW-1185">Reference proteome</keyword>
<keyword evidence="1" id="KW-1133">Transmembrane helix</keyword>
<feature type="transmembrane region" description="Helical" evidence="1">
    <location>
        <begin position="217"/>
        <end position="237"/>
    </location>
</feature>
<reference evidence="2" key="2">
    <citation type="submission" date="2020-09" db="EMBL/GenBank/DDBJ databases">
        <authorList>
            <person name="Sun Q."/>
            <person name="Ohkuma M."/>
        </authorList>
    </citation>
    <scope>NUCLEOTIDE SEQUENCE</scope>
    <source>
        <strain evidence="2">JCM 14371</strain>
    </source>
</reference>
<dbReference type="GO" id="GO:0005886">
    <property type="term" value="C:plasma membrane"/>
    <property type="evidence" value="ECO:0007669"/>
    <property type="project" value="TreeGrafter"/>
</dbReference>
<feature type="transmembrane region" description="Helical" evidence="1">
    <location>
        <begin position="189"/>
        <end position="205"/>
    </location>
</feature>
<evidence type="ECO:0000313" key="2">
    <source>
        <dbReference type="EMBL" id="GGJ84694.1"/>
    </source>
</evidence>
<dbReference type="InterPro" id="IPR008523">
    <property type="entry name" value="DUF805"/>
</dbReference>
<gene>
    <name evidence="2" type="ORF">GCM10008939_30730</name>
</gene>
<feature type="transmembrane region" description="Helical" evidence="1">
    <location>
        <begin position="155"/>
        <end position="177"/>
    </location>
</feature>
<name>A0A917PMV1_9DEIO</name>
<dbReference type="PANTHER" id="PTHR34980">
    <property type="entry name" value="INNER MEMBRANE PROTEIN-RELATED-RELATED"/>
    <property type="match status" value="1"/>
</dbReference>
<sequence length="262" mass="27989">MPARYSEGMTDTLRMVRDTSVEIETLLTRLGAVGAGMGEKAQSLGAALPDDVQRDLKQVSFLRNRVMHDGIDLDPEDERRFRTCAARAVEGLNALRFGGGPGPARAAAPSGWVVPPAPGAGRTPDGSVEGAFASFIDAVTKKYAVFTGRARRREFWMFTLFLLLLTIVAAVLDGILFSDLGDGRGSGPLGAVVSLGLLLPQLGITTRRLHDTGRSGWWQLIAFVPLAGLIVLLVFLATEGTPSSNRWGENPKQALGRANGAY</sequence>
<comment type="caution">
    <text evidence="2">The sequence shown here is derived from an EMBL/GenBank/DDBJ whole genome shotgun (WGS) entry which is preliminary data.</text>
</comment>
<dbReference type="Proteomes" id="UP000635726">
    <property type="component" value="Unassembled WGS sequence"/>
</dbReference>
<dbReference type="AlphaFoldDB" id="A0A917PMV1"/>
<reference evidence="2" key="1">
    <citation type="journal article" date="2014" name="Int. J. Syst. Evol. Microbiol.">
        <title>Complete genome sequence of Corynebacterium casei LMG S-19264T (=DSM 44701T), isolated from a smear-ripened cheese.</title>
        <authorList>
            <consortium name="US DOE Joint Genome Institute (JGI-PGF)"/>
            <person name="Walter F."/>
            <person name="Albersmeier A."/>
            <person name="Kalinowski J."/>
            <person name="Ruckert C."/>
        </authorList>
    </citation>
    <scope>NUCLEOTIDE SEQUENCE</scope>
    <source>
        <strain evidence="2">JCM 14371</strain>
    </source>
</reference>
<evidence type="ECO:0008006" key="4">
    <source>
        <dbReference type="Google" id="ProtNLM"/>
    </source>
</evidence>
<keyword evidence="1" id="KW-0812">Transmembrane</keyword>